<feature type="compositionally biased region" description="Basic and acidic residues" evidence="1">
    <location>
        <begin position="153"/>
        <end position="167"/>
    </location>
</feature>
<feature type="region of interest" description="Disordered" evidence="1">
    <location>
        <begin position="250"/>
        <end position="296"/>
    </location>
</feature>
<feature type="region of interest" description="Disordered" evidence="1">
    <location>
        <begin position="139"/>
        <end position="194"/>
    </location>
</feature>
<dbReference type="AlphaFoldDB" id="A0A167KVK5"/>
<feature type="compositionally biased region" description="Basic and acidic residues" evidence="1">
    <location>
        <begin position="251"/>
        <end position="267"/>
    </location>
</feature>
<dbReference type="EMBL" id="KV417291">
    <property type="protein sequence ID" value="KZO95057.1"/>
    <property type="molecule type" value="Genomic_DNA"/>
</dbReference>
<sequence>MPDPVGLSVGLGLVGLKIYFMSLKWGSKLSFTKEVQDMSLFLQSIPDLLREAKELGMDEDEIEEIRQALEGPINKARYHMSHHIRGGISIILLRRDKHKIQAHTNPVVVFSSTAKATRAQTKINRIFDVDQAKTSGIENEIGVTYDEPSYSHSEPEGRRRAPRHDSPTKGVSDVRAPKAQEQTPQRARLEASGEVGGCTAKIRMEVERHGSDGNIVPTVEGSATFNIGSASDGATLCSFEGHLAFGSVPRHVGEASPEHPTSSKETQKPSASHHRSGHSKEVPSGGHGKAMRSESAADQGFKIASDLTAGIQGTLSEPVDNDTQSTVNSTAGDGTVSDDTEQDPEQTEYEASDYETAFSTSGNSDDGENDDQDDALDSVSISYTGTDVGDTLTITSMF</sequence>
<reference evidence="2 3" key="1">
    <citation type="journal article" date="2016" name="Mol. Biol. Evol.">
        <title>Comparative Genomics of Early-Diverging Mushroom-Forming Fungi Provides Insights into the Origins of Lignocellulose Decay Capabilities.</title>
        <authorList>
            <person name="Nagy L.G."/>
            <person name="Riley R."/>
            <person name="Tritt A."/>
            <person name="Adam C."/>
            <person name="Daum C."/>
            <person name="Floudas D."/>
            <person name="Sun H."/>
            <person name="Yadav J.S."/>
            <person name="Pangilinan J."/>
            <person name="Larsson K.H."/>
            <person name="Matsuura K."/>
            <person name="Barry K."/>
            <person name="Labutti K."/>
            <person name="Kuo R."/>
            <person name="Ohm R.A."/>
            <person name="Bhattacharya S.S."/>
            <person name="Shirouzu T."/>
            <person name="Yoshinaga Y."/>
            <person name="Martin F.M."/>
            <person name="Grigoriev I.V."/>
            <person name="Hibbett D.S."/>
        </authorList>
    </citation>
    <scope>NUCLEOTIDE SEQUENCE [LARGE SCALE GENOMIC DNA]</scope>
    <source>
        <strain evidence="2 3">TUFC12733</strain>
    </source>
</reference>
<gene>
    <name evidence="2" type="ORF">CALVIDRAFT_599506</name>
</gene>
<evidence type="ECO:0000313" key="2">
    <source>
        <dbReference type="EMBL" id="KZO95057.1"/>
    </source>
</evidence>
<protein>
    <submittedName>
        <fullName evidence="2">Uncharacterized protein</fullName>
    </submittedName>
</protein>
<accession>A0A167KVK5</accession>
<evidence type="ECO:0000313" key="3">
    <source>
        <dbReference type="Proteomes" id="UP000076738"/>
    </source>
</evidence>
<feature type="region of interest" description="Disordered" evidence="1">
    <location>
        <begin position="313"/>
        <end position="386"/>
    </location>
</feature>
<feature type="compositionally biased region" description="Polar residues" evidence="1">
    <location>
        <begin position="313"/>
        <end position="332"/>
    </location>
</feature>
<dbReference type="Proteomes" id="UP000076738">
    <property type="component" value="Unassembled WGS sequence"/>
</dbReference>
<keyword evidence="3" id="KW-1185">Reference proteome</keyword>
<evidence type="ECO:0000256" key="1">
    <source>
        <dbReference type="SAM" id="MobiDB-lite"/>
    </source>
</evidence>
<feature type="compositionally biased region" description="Acidic residues" evidence="1">
    <location>
        <begin position="365"/>
        <end position="376"/>
    </location>
</feature>
<proteinExistence type="predicted"/>
<name>A0A167KVK5_CALVF</name>
<organism evidence="2 3">
    <name type="scientific">Calocera viscosa (strain TUFC12733)</name>
    <dbReference type="NCBI Taxonomy" id="1330018"/>
    <lineage>
        <taxon>Eukaryota</taxon>
        <taxon>Fungi</taxon>
        <taxon>Dikarya</taxon>
        <taxon>Basidiomycota</taxon>
        <taxon>Agaricomycotina</taxon>
        <taxon>Dacrymycetes</taxon>
        <taxon>Dacrymycetales</taxon>
        <taxon>Dacrymycetaceae</taxon>
        <taxon>Calocera</taxon>
    </lineage>
</organism>
<feature type="compositionally biased region" description="Acidic residues" evidence="1">
    <location>
        <begin position="336"/>
        <end position="353"/>
    </location>
</feature>